<gene>
    <name evidence="1" type="ORF">AADG42_02730</name>
</gene>
<reference evidence="1 2" key="1">
    <citation type="submission" date="2024-04" db="EMBL/GenBank/DDBJ databases">
        <title>Isolation of an actinomycete strain from pig manure.</title>
        <authorList>
            <person name="Gong T."/>
            <person name="Yu Z."/>
            <person name="An M."/>
            <person name="Wei C."/>
            <person name="Yang W."/>
            <person name="Liu L."/>
        </authorList>
    </citation>
    <scope>NUCLEOTIDE SEQUENCE [LARGE SCALE GENOMIC DNA]</scope>
    <source>
        <strain evidence="1 2">ZF39</strain>
    </source>
</reference>
<dbReference type="Proteomes" id="UP001442841">
    <property type="component" value="Chromosome"/>
</dbReference>
<dbReference type="RefSeq" id="WP_425307697.1">
    <property type="nucleotide sequence ID" value="NZ_CP154795.1"/>
</dbReference>
<name>A0ABZ3FMD6_9ACTN</name>
<proteinExistence type="predicted"/>
<organism evidence="1 2">
    <name type="scientific">Ammonicoccus fulvus</name>
    <dbReference type="NCBI Taxonomy" id="3138240"/>
    <lineage>
        <taxon>Bacteria</taxon>
        <taxon>Bacillati</taxon>
        <taxon>Actinomycetota</taxon>
        <taxon>Actinomycetes</taxon>
        <taxon>Propionibacteriales</taxon>
        <taxon>Propionibacteriaceae</taxon>
        <taxon>Ammonicoccus</taxon>
    </lineage>
</organism>
<accession>A0ABZ3FMD6</accession>
<protein>
    <submittedName>
        <fullName evidence="1">Uncharacterized protein</fullName>
    </submittedName>
</protein>
<sequence>MTNPKDFELVPGQRGAWTVNTVAGDDPVSFMLLMGGAGEASKGKLDEDEASARAVVAYLLGRQQADDLPNRVEIGDVTASYGDVVDEIVRLRDGDAESVGESS</sequence>
<dbReference type="EMBL" id="CP154795">
    <property type="protein sequence ID" value="XAN06264.1"/>
    <property type="molecule type" value="Genomic_DNA"/>
</dbReference>
<evidence type="ECO:0000313" key="2">
    <source>
        <dbReference type="Proteomes" id="UP001442841"/>
    </source>
</evidence>
<evidence type="ECO:0000313" key="1">
    <source>
        <dbReference type="EMBL" id="XAN06264.1"/>
    </source>
</evidence>
<keyword evidence="2" id="KW-1185">Reference proteome</keyword>